<dbReference type="InterPro" id="IPR054363">
    <property type="entry name" value="GH95_cat"/>
</dbReference>
<evidence type="ECO:0000259" key="1">
    <source>
        <dbReference type="Pfam" id="PF14498"/>
    </source>
</evidence>
<dbReference type="Pfam" id="PF22124">
    <property type="entry name" value="Glyco_hydro_95_cat"/>
    <property type="match status" value="1"/>
</dbReference>
<evidence type="ECO:0000259" key="2">
    <source>
        <dbReference type="Pfam" id="PF21307"/>
    </source>
</evidence>
<evidence type="ECO:0000259" key="3">
    <source>
        <dbReference type="Pfam" id="PF22124"/>
    </source>
</evidence>
<dbReference type="EMBL" id="FNDX01000014">
    <property type="protein sequence ID" value="SDJ26332.1"/>
    <property type="molecule type" value="Genomic_DNA"/>
</dbReference>
<organism evidence="4 5">
    <name type="scientific">Paenibacillus typhae</name>
    <dbReference type="NCBI Taxonomy" id="1174501"/>
    <lineage>
        <taxon>Bacteria</taxon>
        <taxon>Bacillati</taxon>
        <taxon>Bacillota</taxon>
        <taxon>Bacilli</taxon>
        <taxon>Bacillales</taxon>
        <taxon>Paenibacillaceae</taxon>
        <taxon>Paenibacillus</taxon>
    </lineage>
</organism>
<dbReference type="PANTHER" id="PTHR31084">
    <property type="entry name" value="ALPHA-L-FUCOSIDASE 2"/>
    <property type="match status" value="1"/>
</dbReference>
<dbReference type="Pfam" id="PF21307">
    <property type="entry name" value="Glyco_hydro_95_C"/>
    <property type="match status" value="1"/>
</dbReference>
<dbReference type="InterPro" id="IPR008928">
    <property type="entry name" value="6-hairpin_glycosidase_sf"/>
</dbReference>
<name>A0A1G8SAT8_9BACL</name>
<proteinExistence type="predicted"/>
<dbReference type="InterPro" id="IPR016518">
    <property type="entry name" value="Alpha-L-fucosidase"/>
</dbReference>
<dbReference type="InterPro" id="IPR027414">
    <property type="entry name" value="GH95_N_dom"/>
</dbReference>
<dbReference type="Pfam" id="PF14498">
    <property type="entry name" value="Glyco_hyd_65N_2"/>
    <property type="match status" value="1"/>
</dbReference>
<dbReference type="OrthoDB" id="9802600at2"/>
<feature type="domain" description="Glycosyl hydrolase family 95 catalytic" evidence="3">
    <location>
        <begin position="273"/>
        <end position="692"/>
    </location>
</feature>
<sequence>MSDLKLWYTSPAEGWSQGLPAGSGRMGAVIMASPRREVWSMNEVTYWSGREEVIPGPFGGREALEEMRRYFLSGNYAEGDRLAKQYLQPVKRNFGTNLALCELEFSFDQPVEGLEEKGFRFRRELDLENAVIRSECHYPGGYTLFREVIASHADDVIAARIWSGQPGGLSFTLGAGGGTDSFTVSRLDDCTLRFRCQATEQVHSDGTCGVWAEGRIRLELTGGRLAMEDGRWTVAGADEARVYFTVCTDYPNKAEGWEQQCSRSLEQAAAKGYAVLREAHILDYREEFAKMSIRLGEAADPGIPTDSRIRRLAEGGGTGDLGLFALFLQYGRYLMIAGSRADSPLPLHLQGIWNDGEACRMGWSCDYHLDINTQMNYYPAEAVNLGASHLPLMHYLERLAQAGRRSAQDFYGSEGWTAHVFSNVWGFTAPGWETSWGLNVTGGLWLAVQMIEHYEYSQDREFLQRQAYPVLKEAAAFFLSYMTVHPDKGWLVSGPSNSPENSFYPDSSGEPQQLSMGVTLDQVLIRELFTFCLRAAELLGQDKELQARLTGAIAQLPPLLTGSRGQLQEWLEDYAEAQPEHRHLSHLCALYPASQITPEETPDLSAAARITLENRMQQDDLEDVEFTAALFALYFARLHDGEQACKHIAHLISGLCFDNLLTYSKAGIAGAESNIFVIDGNFGGTAAIAELLLQSRPGEIRLLPALPAAWGSGSVSGLRAKGNIEADIEWADGLLVRAVLRTHSTGTVFVRVREQQTVIHAEAGSSYTLDGRLQQQTARC</sequence>
<dbReference type="Gene3D" id="1.50.10.10">
    <property type="match status" value="1"/>
</dbReference>
<dbReference type="GO" id="GO:0004560">
    <property type="term" value="F:alpha-L-fucosidase activity"/>
    <property type="evidence" value="ECO:0007669"/>
    <property type="project" value="InterPro"/>
</dbReference>
<dbReference type="STRING" id="1174501.SAMN05216192_11432"/>
<dbReference type="InterPro" id="IPR049053">
    <property type="entry name" value="AFCA-like_C"/>
</dbReference>
<dbReference type="GO" id="GO:0005975">
    <property type="term" value="P:carbohydrate metabolic process"/>
    <property type="evidence" value="ECO:0007669"/>
    <property type="project" value="InterPro"/>
</dbReference>
<dbReference type="AlphaFoldDB" id="A0A1G8SAT8"/>
<evidence type="ECO:0000313" key="4">
    <source>
        <dbReference type="EMBL" id="SDJ26332.1"/>
    </source>
</evidence>
<gene>
    <name evidence="4" type="ORF">SAMN05216192_11432</name>
</gene>
<protein>
    <submittedName>
        <fullName evidence="4">Alpha-L-fucosidase 2</fullName>
    </submittedName>
</protein>
<dbReference type="InterPro" id="IPR012341">
    <property type="entry name" value="6hp_glycosidase-like_sf"/>
</dbReference>
<keyword evidence="5" id="KW-1185">Reference proteome</keyword>
<evidence type="ECO:0000313" key="5">
    <source>
        <dbReference type="Proteomes" id="UP000199050"/>
    </source>
</evidence>
<dbReference type="Proteomes" id="UP000199050">
    <property type="component" value="Unassembled WGS sequence"/>
</dbReference>
<accession>A0A1G8SAT8</accession>
<dbReference type="SUPFAM" id="SSF48208">
    <property type="entry name" value="Six-hairpin glycosidases"/>
    <property type="match status" value="1"/>
</dbReference>
<feature type="domain" description="Glycosyl hydrolase family 95 N-terminal" evidence="1">
    <location>
        <begin position="6"/>
        <end position="252"/>
    </location>
</feature>
<dbReference type="PIRSF" id="PIRSF007663">
    <property type="entry name" value="UCP007663"/>
    <property type="match status" value="1"/>
</dbReference>
<feature type="domain" description="Alpha fucosidase A-like C-terminal" evidence="2">
    <location>
        <begin position="694"/>
        <end position="763"/>
    </location>
</feature>
<reference evidence="5" key="1">
    <citation type="submission" date="2016-10" db="EMBL/GenBank/DDBJ databases">
        <authorList>
            <person name="Varghese N."/>
            <person name="Submissions S."/>
        </authorList>
    </citation>
    <scope>NUCLEOTIDE SEQUENCE [LARGE SCALE GENOMIC DNA]</scope>
    <source>
        <strain evidence="5">CGMCC 1.11012</strain>
    </source>
</reference>
<dbReference type="PANTHER" id="PTHR31084:SF0">
    <property type="entry name" value="ALPHA-L-FUCOSIDASE 2"/>
    <property type="match status" value="1"/>
</dbReference>
<dbReference type="RefSeq" id="WP_090714999.1">
    <property type="nucleotide sequence ID" value="NZ_CBCSKY010000016.1"/>
</dbReference>